<protein>
    <submittedName>
        <fullName evidence="1">Uncharacterized protein</fullName>
    </submittedName>
</protein>
<reference evidence="1" key="1">
    <citation type="submission" date="2020-04" db="EMBL/GenBank/DDBJ databases">
        <authorList>
            <person name="Chiriac C."/>
            <person name="Salcher M."/>
            <person name="Ghai R."/>
            <person name="Kavagutti S V."/>
        </authorList>
    </citation>
    <scope>NUCLEOTIDE SEQUENCE</scope>
</reference>
<organism evidence="1">
    <name type="scientific">uncultured Caudovirales phage</name>
    <dbReference type="NCBI Taxonomy" id="2100421"/>
    <lineage>
        <taxon>Viruses</taxon>
        <taxon>Duplodnaviria</taxon>
        <taxon>Heunggongvirae</taxon>
        <taxon>Uroviricota</taxon>
        <taxon>Caudoviricetes</taxon>
        <taxon>Peduoviridae</taxon>
        <taxon>Maltschvirus</taxon>
        <taxon>Maltschvirus maltsch</taxon>
    </lineage>
</organism>
<gene>
    <name evidence="1" type="ORF">UFOVP714_34</name>
    <name evidence="2" type="ORF">UFOVP864_26</name>
</gene>
<evidence type="ECO:0000313" key="1">
    <source>
        <dbReference type="EMBL" id="CAB4158827.1"/>
    </source>
</evidence>
<name>A0A6J5NJ43_9CAUD</name>
<accession>A0A6J5NJ43</accession>
<evidence type="ECO:0000313" key="2">
    <source>
        <dbReference type="EMBL" id="CAB4167528.1"/>
    </source>
</evidence>
<dbReference type="EMBL" id="LR796814">
    <property type="protein sequence ID" value="CAB4167528.1"/>
    <property type="molecule type" value="Genomic_DNA"/>
</dbReference>
<dbReference type="EMBL" id="LR796674">
    <property type="protein sequence ID" value="CAB4158827.1"/>
    <property type="molecule type" value="Genomic_DNA"/>
</dbReference>
<sequence length="237" mass="26800">MGWKGNFIENEDRYEAAIKARIKINRAKTGRAKWFAAHEDAQILCDWLFNEGEFGKQNWLLDPLCHMEDGYPEHRFELNGRDYRCKCKRVSHPLSFYARGSFLDSMRKAIDEWGGLTDGQHAAVAKAFANAKDKLAGREAARAEANAADANTNHVGAVGERRDFDLTAERTHSFDGQFGTTYITIFRDADNNVIVYKGSIAFERGEKVRGKATIKAHELRDGVPQTIIARPKFEEAE</sequence>
<proteinExistence type="predicted"/>